<name>A0ABR1JLY5_9AGAR</name>
<dbReference type="Proteomes" id="UP001498398">
    <property type="component" value="Unassembled WGS sequence"/>
</dbReference>
<evidence type="ECO:0000313" key="5">
    <source>
        <dbReference type="Proteomes" id="UP001498398"/>
    </source>
</evidence>
<dbReference type="EMBL" id="JBANRG010000010">
    <property type="protein sequence ID" value="KAK7462830.1"/>
    <property type="molecule type" value="Genomic_DNA"/>
</dbReference>
<reference evidence="4 5" key="1">
    <citation type="submission" date="2024-01" db="EMBL/GenBank/DDBJ databases">
        <title>A draft genome for the cacao thread blight pathogen Marasmiellus scandens.</title>
        <authorList>
            <person name="Baruah I.K."/>
            <person name="Leung J."/>
            <person name="Bukari Y."/>
            <person name="Amoako-Attah I."/>
            <person name="Meinhardt L.W."/>
            <person name="Bailey B.A."/>
            <person name="Cohen S.P."/>
        </authorList>
    </citation>
    <scope>NUCLEOTIDE SEQUENCE [LARGE SCALE GENOMIC DNA]</scope>
    <source>
        <strain evidence="4 5">GH-19</strain>
    </source>
</reference>
<evidence type="ECO:0000256" key="3">
    <source>
        <dbReference type="SAM" id="SignalP"/>
    </source>
</evidence>
<feature type="signal peptide" evidence="3">
    <location>
        <begin position="1"/>
        <end position="28"/>
    </location>
</feature>
<dbReference type="Gene3D" id="3.40.50.10320">
    <property type="entry name" value="LmbE-like"/>
    <property type="match status" value="1"/>
</dbReference>
<comment type="caution">
    <text evidence="4">The sequence shown here is derived from an EMBL/GenBank/DDBJ whole genome shotgun (WGS) entry which is preliminary data.</text>
</comment>
<evidence type="ECO:0000313" key="4">
    <source>
        <dbReference type="EMBL" id="KAK7462830.1"/>
    </source>
</evidence>
<dbReference type="InterPro" id="IPR003737">
    <property type="entry name" value="GlcNAc_PI_deacetylase-related"/>
</dbReference>
<feature type="chain" id="PRO_5045833120" description="N-acetylglucosaminylphosphatidylinositol deacetylase" evidence="3">
    <location>
        <begin position="29"/>
        <end position="339"/>
    </location>
</feature>
<evidence type="ECO:0000256" key="2">
    <source>
        <dbReference type="ARBA" id="ARBA00012176"/>
    </source>
</evidence>
<comment type="similarity">
    <text evidence="1">Belongs to the PIGL family.</text>
</comment>
<gene>
    <name evidence="4" type="primary">GPI12</name>
    <name evidence="4" type="ORF">VKT23_007407</name>
</gene>
<keyword evidence="4" id="KW-0378">Hydrolase</keyword>
<protein>
    <recommendedName>
        <fullName evidence="2">N-acetylglucosaminylphosphatidylinositol deacetylase</fullName>
        <ecNumber evidence="2">3.5.1.89</ecNumber>
    </recommendedName>
</protein>
<dbReference type="GO" id="GO:0000225">
    <property type="term" value="F:N-acetylglucosaminylphosphatidylinositol deacetylase activity"/>
    <property type="evidence" value="ECO:0007669"/>
    <property type="project" value="UniProtKB-EC"/>
</dbReference>
<sequence>MTVTATRLAFFVLLLSILVAVLRGPARSEYTFNGLKRNYYSQPNDVTTSNPDKERILLVTAHPDDECLFFGPTLLGLTSNASNLQNGENERANIPEIFSFCLSVGDADGLGPVRREEYEKSLDILGVPKGNRMVLDHPDLRDDIRTRWKPEVIAEAVKPFAQEHRITTILTFDREGISQHPNHQSIPYGIRHLISTWPSDSESLQTKPRLFTLITVPLSIKYISVLAPLLAKYDLYSAEVLHYFEDQLVRLVGLVRSFRSLAVANTFDSVSSQATETRPADGSRNRNPNPMPVFVSGTREYFIALKAMKEHWSQLVWFRWLNVMFSRYMWVNEWVEVKM</sequence>
<dbReference type="Pfam" id="PF02585">
    <property type="entry name" value="PIG-L"/>
    <property type="match status" value="1"/>
</dbReference>
<keyword evidence="5" id="KW-1185">Reference proteome</keyword>
<organism evidence="4 5">
    <name type="scientific">Marasmiellus scandens</name>
    <dbReference type="NCBI Taxonomy" id="2682957"/>
    <lineage>
        <taxon>Eukaryota</taxon>
        <taxon>Fungi</taxon>
        <taxon>Dikarya</taxon>
        <taxon>Basidiomycota</taxon>
        <taxon>Agaricomycotina</taxon>
        <taxon>Agaricomycetes</taxon>
        <taxon>Agaricomycetidae</taxon>
        <taxon>Agaricales</taxon>
        <taxon>Marasmiineae</taxon>
        <taxon>Omphalotaceae</taxon>
        <taxon>Marasmiellus</taxon>
    </lineage>
</organism>
<dbReference type="InterPro" id="IPR024078">
    <property type="entry name" value="LmbE-like_dom_sf"/>
</dbReference>
<dbReference type="SUPFAM" id="SSF102588">
    <property type="entry name" value="LmbE-like"/>
    <property type="match status" value="1"/>
</dbReference>
<keyword evidence="3" id="KW-0732">Signal</keyword>
<dbReference type="EC" id="3.5.1.89" evidence="2"/>
<dbReference type="PANTHER" id="PTHR12993:SF11">
    <property type="entry name" value="N-ACETYLGLUCOSAMINYL-PHOSPHATIDYLINOSITOL DE-N-ACETYLASE"/>
    <property type="match status" value="1"/>
</dbReference>
<dbReference type="PANTHER" id="PTHR12993">
    <property type="entry name" value="N-ACETYLGLUCOSAMINYL-PHOSPHATIDYLINOSITOL DE-N-ACETYLASE-RELATED"/>
    <property type="match status" value="1"/>
</dbReference>
<accession>A0ABR1JLY5</accession>
<evidence type="ECO:0000256" key="1">
    <source>
        <dbReference type="ARBA" id="ARBA00006066"/>
    </source>
</evidence>
<proteinExistence type="inferred from homology"/>